<dbReference type="InterPro" id="IPR036179">
    <property type="entry name" value="Ig-like_dom_sf"/>
</dbReference>
<dbReference type="SUPFAM" id="SSF48726">
    <property type="entry name" value="Immunoglobulin"/>
    <property type="match status" value="4"/>
</dbReference>
<dbReference type="InterPro" id="IPR007110">
    <property type="entry name" value="Ig-like_dom"/>
</dbReference>
<keyword evidence="5" id="KW-0472">Membrane</keyword>
<dbReference type="PROSITE" id="PS50835">
    <property type="entry name" value="IG_LIKE"/>
    <property type="match status" value="3"/>
</dbReference>
<feature type="transmembrane region" description="Helical" evidence="5">
    <location>
        <begin position="545"/>
        <end position="566"/>
    </location>
</feature>
<feature type="domain" description="Ig-like" evidence="6">
    <location>
        <begin position="451"/>
        <end position="531"/>
    </location>
</feature>
<dbReference type="Gene3D" id="2.60.40.10">
    <property type="entry name" value="Immunoglobulins"/>
    <property type="match status" value="5"/>
</dbReference>
<evidence type="ECO:0000256" key="2">
    <source>
        <dbReference type="ARBA" id="ARBA00023157"/>
    </source>
</evidence>
<dbReference type="InterPro" id="IPR003598">
    <property type="entry name" value="Ig_sub2"/>
</dbReference>
<dbReference type="Proteomes" id="UP000694389">
    <property type="component" value="Unassembled WGS sequence"/>
</dbReference>
<keyword evidence="3" id="KW-0325">Glycoprotein</keyword>
<dbReference type="Pfam" id="PF07686">
    <property type="entry name" value="V-set"/>
    <property type="match status" value="1"/>
</dbReference>
<dbReference type="Pfam" id="PF07679">
    <property type="entry name" value="I-set"/>
    <property type="match status" value="1"/>
</dbReference>
<dbReference type="InterPro" id="IPR013098">
    <property type="entry name" value="Ig_I-set"/>
</dbReference>
<reference evidence="7" key="1">
    <citation type="submission" date="2025-08" db="UniProtKB">
        <authorList>
            <consortium name="Ensembl"/>
        </authorList>
    </citation>
    <scope>IDENTIFICATION</scope>
</reference>
<dbReference type="PANTHER" id="PTHR44337">
    <property type="entry name" value="CARCINOEMBRYONIC ANTIGEN-RELATED CELL ADHESION MOLECULE 8"/>
    <property type="match status" value="1"/>
</dbReference>
<dbReference type="PANTHER" id="PTHR44337:SF17">
    <property type="entry name" value="CARCINOEMBRYONIC ANTIGEN-RELATED CELL ADHESION MOLECULE 5 ISOFORM X1"/>
    <property type="match status" value="1"/>
</dbReference>
<keyword evidence="8" id="KW-1185">Reference proteome</keyword>
<feature type="domain" description="Ig-like" evidence="6">
    <location>
        <begin position="265"/>
        <end position="448"/>
    </location>
</feature>
<keyword evidence="5" id="KW-0812">Transmembrane</keyword>
<dbReference type="InterPro" id="IPR003599">
    <property type="entry name" value="Ig_sub"/>
</dbReference>
<accession>A0A8C4ILH5</accession>
<keyword evidence="4" id="KW-0393">Immunoglobulin domain</keyword>
<keyword evidence="5" id="KW-1133">Transmembrane helix</keyword>
<protein>
    <recommendedName>
        <fullName evidence="6">Ig-like domain-containing protein</fullName>
    </recommendedName>
</protein>
<evidence type="ECO:0000313" key="8">
    <source>
        <dbReference type="Proteomes" id="UP000694389"/>
    </source>
</evidence>
<evidence type="ECO:0000313" key="7">
    <source>
        <dbReference type="Ensembl" id="ENSDLAP00005059794.2"/>
    </source>
</evidence>
<dbReference type="InterPro" id="IPR013106">
    <property type="entry name" value="Ig_V-set"/>
</dbReference>
<dbReference type="Pfam" id="PF13895">
    <property type="entry name" value="Ig_2"/>
    <property type="match status" value="2"/>
</dbReference>
<evidence type="ECO:0000259" key="6">
    <source>
        <dbReference type="PROSITE" id="PS50835"/>
    </source>
</evidence>
<evidence type="ECO:0000256" key="3">
    <source>
        <dbReference type="ARBA" id="ARBA00023180"/>
    </source>
</evidence>
<evidence type="ECO:0000256" key="5">
    <source>
        <dbReference type="SAM" id="Phobius"/>
    </source>
</evidence>
<name>A0A8C4ILH5_DICLA</name>
<dbReference type="SMART" id="SM00409">
    <property type="entry name" value="IG"/>
    <property type="match status" value="5"/>
</dbReference>
<sequence length="586" mass="62620">MCVCVCVCVFTLSGCVPLKAAGTVALWSLSLLETLEPYRMDLFAFKTLLFLLSFIGCCAGTDILPTGPVDAILGRNVTLKTLLDNPEFSYLIWNFNGGTEAVHIVVVTKTALKVNPDYQGRVSVNRTNGYLTLASLKADDSGDYILTLITETADTTTGEIKLRVLEPVSGVVIKSSVPEAIEKKDTVVLTCSAKGSFLKFTWLNGTTPIVVDGNRLSVEGKELSSALTIRNVYRTDLVGPIYCRVANNLETENSAPFNLTVYYGPEAVTITPSKTPLVLKSGTNFSLTCSAVSSPPATFTWYHNNTIMEIGGPLLTLEKIKEHGLGDKEEPYMCKAENTKTKGTVASSAVSIRVMEGISGVTVTGPKAVLIADNSTANISCQAAAGVVEKRSWMKDGKPLAASARVVFSSDQSSVMINPVQKEDNGEYKCELSNHVSTAQNSYKMVVNYGPEAAMVKGEEKVEVNEEVTLTCSAVSVPPANFTWKFNGTATNVKGPTYVIPGAAYKNSGTYTCEANNVVTGKTTMHTHTLSVNAEGTLDGLSDGAIAGIVIAVLVALGAAIGLIIYCRQKVPCKNEDIDLRVESPY</sequence>
<dbReference type="AlphaFoldDB" id="A0A8C4ILH5"/>
<reference evidence="7" key="2">
    <citation type="submission" date="2025-09" db="UniProtKB">
        <authorList>
            <consortium name="Ensembl"/>
        </authorList>
    </citation>
    <scope>IDENTIFICATION</scope>
</reference>
<evidence type="ECO:0000256" key="4">
    <source>
        <dbReference type="ARBA" id="ARBA00023319"/>
    </source>
</evidence>
<proteinExistence type="predicted"/>
<feature type="domain" description="Ig-like" evidence="6">
    <location>
        <begin position="167"/>
        <end position="260"/>
    </location>
</feature>
<organism evidence="7 8">
    <name type="scientific">Dicentrarchus labrax</name>
    <name type="common">European seabass</name>
    <name type="synonym">Morone labrax</name>
    <dbReference type="NCBI Taxonomy" id="13489"/>
    <lineage>
        <taxon>Eukaryota</taxon>
        <taxon>Metazoa</taxon>
        <taxon>Chordata</taxon>
        <taxon>Craniata</taxon>
        <taxon>Vertebrata</taxon>
        <taxon>Euteleostomi</taxon>
        <taxon>Actinopterygii</taxon>
        <taxon>Neopterygii</taxon>
        <taxon>Teleostei</taxon>
        <taxon>Neoteleostei</taxon>
        <taxon>Acanthomorphata</taxon>
        <taxon>Eupercaria</taxon>
        <taxon>Moronidae</taxon>
        <taxon>Dicentrarchus</taxon>
    </lineage>
</organism>
<dbReference type="SMART" id="SM00408">
    <property type="entry name" value="IGc2"/>
    <property type="match status" value="3"/>
</dbReference>
<keyword evidence="1" id="KW-0732">Signal</keyword>
<dbReference type="InterPro" id="IPR013783">
    <property type="entry name" value="Ig-like_fold"/>
</dbReference>
<evidence type="ECO:0000256" key="1">
    <source>
        <dbReference type="ARBA" id="ARBA00022729"/>
    </source>
</evidence>
<gene>
    <name evidence="7" type="primary">LOC127358019</name>
</gene>
<keyword evidence="2" id="KW-1015">Disulfide bond</keyword>
<dbReference type="GeneTree" id="ENSGT01100000263479"/>
<dbReference type="Ensembl" id="ENSDLAT00005063341.2">
    <property type="protein sequence ID" value="ENSDLAP00005059794.2"/>
    <property type="gene ID" value="ENSDLAG00005025131.2"/>
</dbReference>
<dbReference type="InterPro" id="IPR052598">
    <property type="entry name" value="IgSF_CEA-related"/>
</dbReference>